<keyword evidence="3" id="KW-1185">Reference proteome</keyword>
<evidence type="ECO:0000313" key="2">
    <source>
        <dbReference type="EMBL" id="ELR63269.1"/>
    </source>
</evidence>
<dbReference type="EMBL" id="AMZO01000045">
    <property type="protein sequence ID" value="ELR63269.1"/>
    <property type="molecule type" value="Genomic_DNA"/>
</dbReference>
<dbReference type="Pfam" id="PF05170">
    <property type="entry name" value="AsmA"/>
    <property type="match status" value="1"/>
</dbReference>
<dbReference type="InterPro" id="IPR007844">
    <property type="entry name" value="AsmA"/>
</dbReference>
<reference evidence="2 3" key="1">
    <citation type="submission" date="2012-12" db="EMBL/GenBank/DDBJ databases">
        <title>Genome Assembly of Photobacterium sp. AK15.</title>
        <authorList>
            <person name="Khatri I."/>
            <person name="Vaidya B."/>
            <person name="Srinivas T.N.R."/>
            <person name="Subramanian S."/>
            <person name="Pinnaka A."/>
        </authorList>
    </citation>
    <scope>NUCLEOTIDE SEQUENCE [LARGE SCALE GENOMIC DNA]</scope>
    <source>
        <strain evidence="2 3">AK15</strain>
    </source>
</reference>
<evidence type="ECO:0000313" key="3">
    <source>
        <dbReference type="Proteomes" id="UP000011134"/>
    </source>
</evidence>
<evidence type="ECO:0000259" key="1">
    <source>
        <dbReference type="Pfam" id="PF05170"/>
    </source>
</evidence>
<proteinExistence type="predicted"/>
<organism evidence="2 3">
    <name type="scientific">Photobacterium marinum</name>
    <dbReference type="NCBI Taxonomy" id="1056511"/>
    <lineage>
        <taxon>Bacteria</taxon>
        <taxon>Pseudomonadati</taxon>
        <taxon>Pseudomonadota</taxon>
        <taxon>Gammaproteobacteria</taxon>
        <taxon>Vibrionales</taxon>
        <taxon>Vibrionaceae</taxon>
        <taxon>Photobacterium</taxon>
    </lineage>
</organism>
<dbReference type="Proteomes" id="UP000011134">
    <property type="component" value="Unassembled WGS sequence"/>
</dbReference>
<dbReference type="OrthoDB" id="5912765at2"/>
<dbReference type="RefSeq" id="WP_007471098.1">
    <property type="nucleotide sequence ID" value="NZ_AMZO01000045.1"/>
</dbReference>
<accession>L8J6S8</accession>
<sequence length="681" mass="76384">MRLAGKLSATVIVLLLLCLTIVLALLHTRHATSIVTYALNTFSPYSVTANAVSYHITDPWHLTASDIHFKDQHQKSENLNAKVLQLWFSPGKLLQPGWHFDTILIDGLSLSANTEQPSLPELYTDRLALTNFDWHSAQLSLENSKLQLDNWQNRPDSGQTFNGDFQLAADQLAWQGIKLNEVLLDGDYKPNSDTQPQWTLYGFSFDWQQASFNGQAEYIEQDDALILHQLTVSDLKLHHSESLNSQWLEQQTRSLQLPQTIEIRRLDILDSSFEQPQLSLNHTNLSLQNWHWPADHWHQQDARFSLSADSLRWHDTVMDAPLAELAFSPEQIVIEGASAKALEGYVQTDGTLTPDTLALNQLTLNSIKWFLPENWPELIKKTSQHFDNIQLAALDIGYAQVTDTAPGRHFQFSDLNVSGHDLLLKHEGQAGLWQGELTASSGFASIKTVSMVEPLITMRSQEGQWQLSELIVPFKNSGLLSANGKINLQQEGQPWQLELTTDSMPVSVLPQWLNLPLPLGGNMDIELTANGLGQHATSLAYSLEGELKGQFRQLQLSQQKTKQIWQQWSGSRTEQHSGKDTMSKTDIEETKPFSVSANQLHVQAERGKIKLAPISLQSRGFTATLQGNWDLAKPNGKQVKLQASQGCLQLKKEWRGNQKQVLQSSPCDGNNIKVPVKTDAS</sequence>
<dbReference type="PATRIC" id="fig|1056511.3.peg.4780"/>
<feature type="domain" description="AsmA" evidence="1">
    <location>
        <begin position="1"/>
        <end position="610"/>
    </location>
</feature>
<protein>
    <recommendedName>
        <fullName evidence="1">AsmA domain-containing protein</fullName>
    </recommendedName>
</protein>
<dbReference type="AlphaFoldDB" id="L8J6S8"/>
<comment type="caution">
    <text evidence="2">The sequence shown here is derived from an EMBL/GenBank/DDBJ whole genome shotgun (WGS) entry which is preliminary data.</text>
</comment>
<name>L8J6S8_9GAMM</name>
<gene>
    <name evidence="2" type="ORF">C942_03966</name>
</gene>